<protein>
    <submittedName>
        <fullName evidence="7">MFS transporter</fullName>
    </submittedName>
</protein>
<keyword evidence="8" id="KW-1185">Reference proteome</keyword>
<feature type="domain" description="Major facilitator superfamily (MFS) profile" evidence="6">
    <location>
        <begin position="1"/>
        <end position="379"/>
    </location>
</feature>
<feature type="transmembrane region" description="Helical" evidence="5">
    <location>
        <begin position="199"/>
        <end position="219"/>
    </location>
</feature>
<dbReference type="PANTHER" id="PTHR11360:SF284">
    <property type="entry name" value="EG:103B4.3 PROTEIN-RELATED"/>
    <property type="match status" value="1"/>
</dbReference>
<comment type="subcellular location">
    <subcellularLocation>
        <location evidence="1">Cell membrane</location>
        <topology evidence="1">Multi-pass membrane protein</topology>
    </subcellularLocation>
</comment>
<keyword evidence="3 5" id="KW-1133">Transmembrane helix</keyword>
<evidence type="ECO:0000259" key="6">
    <source>
        <dbReference type="PROSITE" id="PS50850"/>
    </source>
</evidence>
<dbReference type="RefSeq" id="WP_379573233.1">
    <property type="nucleotide sequence ID" value="NZ_JBHUFV010000025.1"/>
</dbReference>
<evidence type="ECO:0000256" key="2">
    <source>
        <dbReference type="ARBA" id="ARBA00022692"/>
    </source>
</evidence>
<evidence type="ECO:0000313" key="8">
    <source>
        <dbReference type="Proteomes" id="UP001597368"/>
    </source>
</evidence>
<feature type="transmembrane region" description="Helical" evidence="5">
    <location>
        <begin position="231"/>
        <end position="253"/>
    </location>
</feature>
<dbReference type="SUPFAM" id="SSF103473">
    <property type="entry name" value="MFS general substrate transporter"/>
    <property type="match status" value="1"/>
</dbReference>
<evidence type="ECO:0000256" key="1">
    <source>
        <dbReference type="ARBA" id="ARBA00004651"/>
    </source>
</evidence>
<dbReference type="PROSITE" id="PS50850">
    <property type="entry name" value="MFS"/>
    <property type="match status" value="1"/>
</dbReference>
<feature type="transmembrane region" description="Helical" evidence="5">
    <location>
        <begin position="30"/>
        <end position="53"/>
    </location>
</feature>
<dbReference type="InterPro" id="IPR036259">
    <property type="entry name" value="MFS_trans_sf"/>
</dbReference>
<evidence type="ECO:0000256" key="5">
    <source>
        <dbReference type="SAM" id="Phobius"/>
    </source>
</evidence>
<dbReference type="Gene3D" id="1.20.1250.20">
    <property type="entry name" value="MFS general substrate transporter like domains"/>
    <property type="match status" value="1"/>
</dbReference>
<accession>A0ABW4SV78</accession>
<dbReference type="InterPro" id="IPR050327">
    <property type="entry name" value="Proton-linked_MCT"/>
</dbReference>
<organism evidence="7 8">
    <name type="scientific">Nonomuraea mangrovi</name>
    <dbReference type="NCBI Taxonomy" id="2316207"/>
    <lineage>
        <taxon>Bacteria</taxon>
        <taxon>Bacillati</taxon>
        <taxon>Actinomycetota</taxon>
        <taxon>Actinomycetes</taxon>
        <taxon>Streptosporangiales</taxon>
        <taxon>Streptosporangiaceae</taxon>
        <taxon>Nonomuraea</taxon>
    </lineage>
</organism>
<dbReference type="Pfam" id="PF07690">
    <property type="entry name" value="MFS_1"/>
    <property type="match status" value="1"/>
</dbReference>
<keyword evidence="4 5" id="KW-0472">Membrane</keyword>
<feature type="transmembrane region" description="Helical" evidence="5">
    <location>
        <begin position="285"/>
        <end position="307"/>
    </location>
</feature>
<comment type="caution">
    <text evidence="7">The sequence shown here is derived from an EMBL/GenBank/DDBJ whole genome shotgun (WGS) entry which is preliminary data.</text>
</comment>
<gene>
    <name evidence="7" type="ORF">ACFSKW_17070</name>
</gene>
<name>A0ABW4SV78_9ACTN</name>
<evidence type="ECO:0000256" key="4">
    <source>
        <dbReference type="ARBA" id="ARBA00023136"/>
    </source>
</evidence>
<dbReference type="InterPro" id="IPR020846">
    <property type="entry name" value="MFS_dom"/>
</dbReference>
<evidence type="ECO:0000256" key="3">
    <source>
        <dbReference type="ARBA" id="ARBA00022989"/>
    </source>
</evidence>
<reference evidence="8" key="1">
    <citation type="journal article" date="2019" name="Int. J. Syst. Evol. Microbiol.">
        <title>The Global Catalogue of Microorganisms (GCM) 10K type strain sequencing project: providing services to taxonomists for standard genome sequencing and annotation.</title>
        <authorList>
            <consortium name="The Broad Institute Genomics Platform"/>
            <consortium name="The Broad Institute Genome Sequencing Center for Infectious Disease"/>
            <person name="Wu L."/>
            <person name="Ma J."/>
        </authorList>
    </citation>
    <scope>NUCLEOTIDE SEQUENCE [LARGE SCALE GENOMIC DNA]</scope>
    <source>
        <strain evidence="8">ICMP 6774ER</strain>
    </source>
</reference>
<dbReference type="PANTHER" id="PTHR11360">
    <property type="entry name" value="MONOCARBOXYLATE TRANSPORTER"/>
    <property type="match status" value="1"/>
</dbReference>
<evidence type="ECO:0000313" key="7">
    <source>
        <dbReference type="EMBL" id="MFD1933187.1"/>
    </source>
</evidence>
<sequence length="379" mass="38792">MKVAWAALAATTVSFGLNFSAGVFFAPAAGAYGVSVTVLAVAAALSTALTGLAQPYVGTLLDRIGARWVLLLGLLLISAGYLALAVVQSGWQFVAAYTLLGGLGFAGSSSLTISTLIGRVYGKQAGPALTKAAVGINLGQLLTPWAATALFEPVGLRATYAILGVAGLAATLVIAVVLPADKPASRADGKESLRGRGRIVASFGLHAATMYVTVLILPKHATELDWSVTDAGRLVAVAAVAAGLTSAVLVRVLRGRAPDLPLKILHALRALSMLLIFVAGDPITLVAGAVIFGLSSFPVIPLTMAVLSRGLDPARLGRTLAPAWVAHQFAAATGLGVAAAIHALTDTYHAYFGLGLLLSLIALTLLEKETRVPGTARHR</sequence>
<feature type="transmembrane region" description="Helical" evidence="5">
    <location>
        <begin position="159"/>
        <end position="178"/>
    </location>
</feature>
<dbReference type="EMBL" id="JBHUFV010000025">
    <property type="protein sequence ID" value="MFD1933187.1"/>
    <property type="molecule type" value="Genomic_DNA"/>
</dbReference>
<feature type="transmembrane region" description="Helical" evidence="5">
    <location>
        <begin position="260"/>
        <end position="279"/>
    </location>
</feature>
<proteinExistence type="predicted"/>
<feature type="transmembrane region" description="Helical" evidence="5">
    <location>
        <begin position="319"/>
        <end position="342"/>
    </location>
</feature>
<feature type="transmembrane region" description="Helical" evidence="5">
    <location>
        <begin position="93"/>
        <end position="117"/>
    </location>
</feature>
<feature type="transmembrane region" description="Helical" evidence="5">
    <location>
        <begin position="348"/>
        <end position="366"/>
    </location>
</feature>
<feature type="transmembrane region" description="Helical" evidence="5">
    <location>
        <begin position="65"/>
        <end position="87"/>
    </location>
</feature>
<keyword evidence="2 5" id="KW-0812">Transmembrane</keyword>
<dbReference type="Proteomes" id="UP001597368">
    <property type="component" value="Unassembled WGS sequence"/>
</dbReference>
<dbReference type="InterPro" id="IPR011701">
    <property type="entry name" value="MFS"/>
</dbReference>